<keyword evidence="3" id="KW-1185">Reference proteome</keyword>
<evidence type="ECO:0000313" key="3">
    <source>
        <dbReference type="Proteomes" id="UP000436006"/>
    </source>
</evidence>
<evidence type="ECO:0000313" key="2">
    <source>
        <dbReference type="EMBL" id="MVM35511.1"/>
    </source>
</evidence>
<dbReference type="PANTHER" id="PTHR43312:SF1">
    <property type="entry name" value="NADP-DEPENDENT OXIDOREDUCTASE DOMAIN-CONTAINING PROTEIN"/>
    <property type="match status" value="1"/>
</dbReference>
<dbReference type="InterPro" id="IPR023210">
    <property type="entry name" value="NADP_OxRdtase_dom"/>
</dbReference>
<comment type="caution">
    <text evidence="2">The sequence shown here is derived from an EMBL/GenBank/DDBJ whole genome shotgun (WGS) entry which is preliminary data.</text>
</comment>
<protein>
    <recommendedName>
        <fullName evidence="1">NADP-dependent oxidoreductase domain-containing protein</fullName>
    </recommendedName>
</protein>
<name>A0A7K1SNZ7_9BACT</name>
<organism evidence="2 3">
    <name type="scientific">Spirosoma arboris</name>
    <dbReference type="NCBI Taxonomy" id="2682092"/>
    <lineage>
        <taxon>Bacteria</taxon>
        <taxon>Pseudomonadati</taxon>
        <taxon>Bacteroidota</taxon>
        <taxon>Cytophagia</taxon>
        <taxon>Cytophagales</taxon>
        <taxon>Cytophagaceae</taxon>
        <taxon>Spirosoma</taxon>
    </lineage>
</organism>
<dbReference type="SUPFAM" id="SSF51430">
    <property type="entry name" value="NAD(P)-linked oxidoreductase"/>
    <property type="match status" value="1"/>
</dbReference>
<dbReference type="AlphaFoldDB" id="A0A7K1SNZ7"/>
<gene>
    <name evidence="2" type="ORF">GO755_36155</name>
</gene>
<feature type="domain" description="NADP-dependent oxidoreductase" evidence="1">
    <location>
        <begin position="10"/>
        <end position="278"/>
    </location>
</feature>
<dbReference type="EMBL" id="WPIN01000023">
    <property type="protein sequence ID" value="MVM35511.1"/>
    <property type="molecule type" value="Genomic_DNA"/>
</dbReference>
<dbReference type="Gene3D" id="3.20.20.100">
    <property type="entry name" value="NADP-dependent oxidoreductase domain"/>
    <property type="match status" value="1"/>
</dbReference>
<dbReference type="InterPro" id="IPR053135">
    <property type="entry name" value="AKR2_Oxidoreductase"/>
</dbReference>
<accession>A0A7K1SNZ7</accession>
<proteinExistence type="predicted"/>
<dbReference type="Proteomes" id="UP000436006">
    <property type="component" value="Unassembled WGS sequence"/>
</dbReference>
<reference evidence="2 3" key="1">
    <citation type="submission" date="2019-12" db="EMBL/GenBank/DDBJ databases">
        <title>Spirosoma sp. HMF4905 genome sequencing and assembly.</title>
        <authorList>
            <person name="Kang H."/>
            <person name="Cha I."/>
            <person name="Kim H."/>
            <person name="Joh K."/>
        </authorList>
    </citation>
    <scope>NUCLEOTIDE SEQUENCE [LARGE SCALE GENOMIC DNA]</scope>
    <source>
        <strain evidence="2 3">HMF4905</strain>
    </source>
</reference>
<dbReference type="InterPro" id="IPR036812">
    <property type="entry name" value="NAD(P)_OxRdtase_dom_sf"/>
</dbReference>
<evidence type="ECO:0000259" key="1">
    <source>
        <dbReference type="Pfam" id="PF00248"/>
    </source>
</evidence>
<dbReference type="PANTHER" id="PTHR43312">
    <property type="entry name" value="D-THREO-ALDOSE 1-DEHYDROGENASE"/>
    <property type="match status" value="1"/>
</dbReference>
<dbReference type="RefSeq" id="WP_157590309.1">
    <property type="nucleotide sequence ID" value="NZ_WPIN01000023.1"/>
</dbReference>
<dbReference type="Pfam" id="PF00248">
    <property type="entry name" value="Aldo_ket_red"/>
    <property type="match status" value="1"/>
</dbReference>
<sequence length="293" mass="31813">MIALHQLSRVGIGTSRVASLGSRLSSDEFINLLTVATANGVNLIDTADFYGSGDAERLIGKCLKTTGYPFFVVTKAGLPYVHAPNWLSPLNQIGKKIKQRAGAKPTYTAAYLIDSVQKSSKRLGVEAVDAFFLHEPSWGDIANADSWDGLAKIRQQGLACYTGVSTNDYRVVEEGIRSGQVQLVQTSATWCSNNPIVALCHSQGIPVIANQVLQPYKMLQQLFGQQTTAIQRLNGLSNMSLVQFLIAAVLADQKADVVLFGTSNITHLLHNIESLKYTKSLAQHLPLISKLLT</sequence>